<dbReference type="EMBL" id="CATOUU010000660">
    <property type="protein sequence ID" value="CAI9938989.1"/>
    <property type="molecule type" value="Genomic_DNA"/>
</dbReference>
<dbReference type="EMBL" id="CAXDID020000090">
    <property type="protein sequence ID" value="CAL6021931.1"/>
    <property type="molecule type" value="Genomic_DNA"/>
</dbReference>
<comment type="caution">
    <text evidence="2">The sequence shown here is derived from an EMBL/GenBank/DDBJ whole genome shotgun (WGS) entry which is preliminary data.</text>
</comment>
<evidence type="ECO:0000313" key="4">
    <source>
        <dbReference type="EMBL" id="CAL6021931.1"/>
    </source>
</evidence>
<dbReference type="AlphaFoldDB" id="A0AA86U3C3"/>
<evidence type="ECO:0000313" key="3">
    <source>
        <dbReference type="EMBL" id="CAL6021921.1"/>
    </source>
</evidence>
<reference evidence="3 6" key="2">
    <citation type="submission" date="2024-07" db="EMBL/GenBank/DDBJ databases">
        <authorList>
            <person name="Akdeniz Z."/>
        </authorList>
    </citation>
    <scope>NUCLEOTIDE SEQUENCE [LARGE SCALE GENOMIC DNA]</scope>
</reference>
<evidence type="ECO:0000313" key="6">
    <source>
        <dbReference type="Proteomes" id="UP001642409"/>
    </source>
</evidence>
<keyword evidence="6" id="KW-1185">Reference proteome</keyword>
<organism evidence="2">
    <name type="scientific">Hexamita inflata</name>
    <dbReference type="NCBI Taxonomy" id="28002"/>
    <lineage>
        <taxon>Eukaryota</taxon>
        <taxon>Metamonada</taxon>
        <taxon>Diplomonadida</taxon>
        <taxon>Hexamitidae</taxon>
        <taxon>Hexamitinae</taxon>
        <taxon>Hexamita</taxon>
    </lineage>
</organism>
<evidence type="ECO:0000313" key="1">
    <source>
        <dbReference type="EMBL" id="CAI9938989.1"/>
    </source>
</evidence>
<evidence type="ECO:0000313" key="5">
    <source>
        <dbReference type="EMBL" id="CAL6023040.1"/>
    </source>
</evidence>
<dbReference type="Proteomes" id="UP001642409">
    <property type="component" value="Unassembled WGS sequence"/>
</dbReference>
<sequence length="102" mass="12476">MREQLYRIIVYVIQQFQNIQHELYFLDTNRTQVANNYFKILTRLIVAQVTELIRTNCLECKRCIDDGHYLIIQYQIYYIITYFETVGYLSQHDFNSLIFFTE</sequence>
<proteinExistence type="predicted"/>
<accession>A0AA86U3C3</accession>
<gene>
    <name evidence="1" type="ORF">HINF_LOCUS26634</name>
    <name evidence="2" type="ORF">HINF_LOCUS26639</name>
    <name evidence="3" type="ORF">HINF_LOCUS28397</name>
    <name evidence="4" type="ORF">HINF_LOCUS28402</name>
    <name evidence="5" type="ORF">HINF_LOCUS28939</name>
</gene>
<dbReference type="EMBL" id="CAXDID020000092">
    <property type="protein sequence ID" value="CAL6023040.1"/>
    <property type="molecule type" value="Genomic_DNA"/>
</dbReference>
<protein>
    <submittedName>
        <fullName evidence="3">Hypothetical_protein</fullName>
    </submittedName>
</protein>
<dbReference type="EMBL" id="CAXDID020000090">
    <property type="protein sequence ID" value="CAL6021921.1"/>
    <property type="molecule type" value="Genomic_DNA"/>
</dbReference>
<reference evidence="2" key="1">
    <citation type="submission" date="2023-06" db="EMBL/GenBank/DDBJ databases">
        <authorList>
            <person name="Kurt Z."/>
        </authorList>
    </citation>
    <scope>NUCLEOTIDE SEQUENCE</scope>
</reference>
<name>A0AA86U3C3_9EUKA</name>
<dbReference type="EMBL" id="CATOUU010000660">
    <property type="protein sequence ID" value="CAI9938994.1"/>
    <property type="molecule type" value="Genomic_DNA"/>
</dbReference>
<evidence type="ECO:0000313" key="2">
    <source>
        <dbReference type="EMBL" id="CAI9938994.1"/>
    </source>
</evidence>